<dbReference type="Pfam" id="PF13487">
    <property type="entry name" value="HD_5"/>
    <property type="match status" value="1"/>
</dbReference>
<sequence length="523" mass="58564">MNNLDNALDVATHLSRLTRALSSEHDAQRLLDQVVESAMDLLNSDGGTLYIQQHNHLHFHVLRNRSLGLDDSSVKLAPIPLDDLEGSASRLVVVRAFKDRETIVIDDAYQDHRFDLTGTRQIDRQLNYRSRSFICVPLKDNEDQVIGVLQLINALDADGQVVAFRAEQRYLLEALGAIAATILTQRELINAQKTLFESFIKLIAEAIDYKSPVTGRHCQKVPEIAMLLADAVCDSREGAYADVAFNEQQLYELKIAAWLHDCGKITTPEAIIDKGRKLEQQFDRIELVASRVREYQSALLLADLRQHGTASPTASCKAAMTQADADLGFMRQINLGGEQLDTADLQRLEKLAEIKWCGPDGRQRTLLSEDELANLSIRRGTLLPEELAIMRDHIVVTNRMLHSLPYPRNLQQVPEIAGNHHEHLDGSGYPRKLSAEQLCVRARIMAIADIFEALTAPDRPYKQGMPLSQALSIIGRHAAAGRLDAELFTIFVRSGAYLQYARRFMSAEQIDQPDLDNLPGLLR</sequence>
<organism evidence="2 3">
    <name type="scientific">Halopseudomonas salegens</name>
    <dbReference type="NCBI Taxonomy" id="1434072"/>
    <lineage>
        <taxon>Bacteria</taxon>
        <taxon>Pseudomonadati</taxon>
        <taxon>Pseudomonadota</taxon>
        <taxon>Gammaproteobacteria</taxon>
        <taxon>Pseudomonadales</taxon>
        <taxon>Pseudomonadaceae</taxon>
        <taxon>Halopseudomonas</taxon>
    </lineage>
</organism>
<dbReference type="Proteomes" id="UP000243924">
    <property type="component" value="Chromosome I"/>
</dbReference>
<dbReference type="InterPro" id="IPR029016">
    <property type="entry name" value="GAF-like_dom_sf"/>
</dbReference>
<dbReference type="PANTHER" id="PTHR43155">
    <property type="entry name" value="CYCLIC DI-GMP PHOSPHODIESTERASE PA4108-RELATED"/>
    <property type="match status" value="1"/>
</dbReference>
<dbReference type="GO" id="GO:0008081">
    <property type="term" value="F:phosphoric diester hydrolase activity"/>
    <property type="evidence" value="ECO:0007669"/>
    <property type="project" value="UniProtKB-ARBA"/>
</dbReference>
<name>A0A1H2G4W3_9GAMM</name>
<dbReference type="InterPro" id="IPR003607">
    <property type="entry name" value="HD/PDEase_dom"/>
</dbReference>
<dbReference type="InterPro" id="IPR037522">
    <property type="entry name" value="HD_GYP_dom"/>
</dbReference>
<accession>A0A1H2G4W3</accession>
<evidence type="ECO:0000313" key="2">
    <source>
        <dbReference type="EMBL" id="SDU14338.1"/>
    </source>
</evidence>
<dbReference type="AlphaFoldDB" id="A0A1H2G4W3"/>
<dbReference type="CDD" id="cd00077">
    <property type="entry name" value="HDc"/>
    <property type="match status" value="1"/>
</dbReference>
<dbReference type="Gene3D" id="1.10.3210.10">
    <property type="entry name" value="Hypothetical protein af1432"/>
    <property type="match status" value="2"/>
</dbReference>
<dbReference type="SUPFAM" id="SSF55781">
    <property type="entry name" value="GAF domain-like"/>
    <property type="match status" value="1"/>
</dbReference>
<proteinExistence type="predicted"/>
<dbReference type="InterPro" id="IPR003018">
    <property type="entry name" value="GAF"/>
</dbReference>
<evidence type="ECO:0000313" key="3">
    <source>
        <dbReference type="Proteomes" id="UP000243924"/>
    </source>
</evidence>
<reference evidence="3" key="1">
    <citation type="submission" date="2016-10" db="EMBL/GenBank/DDBJ databases">
        <authorList>
            <person name="Varghese N."/>
            <person name="Submissions S."/>
        </authorList>
    </citation>
    <scope>NUCLEOTIDE SEQUENCE [LARGE SCALE GENOMIC DNA]</scope>
    <source>
        <strain evidence="3">CECT 8338</strain>
    </source>
</reference>
<dbReference type="RefSeq" id="WP_092386533.1">
    <property type="nucleotide sequence ID" value="NZ_LT629787.1"/>
</dbReference>
<dbReference type="Pfam" id="PF01590">
    <property type="entry name" value="GAF"/>
    <property type="match status" value="1"/>
</dbReference>
<dbReference type="OrthoDB" id="9764808at2"/>
<feature type="domain" description="HD-GYP" evidence="1">
    <location>
        <begin position="304"/>
        <end position="506"/>
    </location>
</feature>
<dbReference type="SMART" id="SM00065">
    <property type="entry name" value="GAF"/>
    <property type="match status" value="1"/>
</dbReference>
<gene>
    <name evidence="2" type="ORF">SAMN05216210_2025</name>
</gene>
<dbReference type="SMART" id="SM00471">
    <property type="entry name" value="HDc"/>
    <property type="match status" value="1"/>
</dbReference>
<dbReference type="PANTHER" id="PTHR43155:SF2">
    <property type="entry name" value="CYCLIC DI-GMP PHOSPHODIESTERASE PA4108"/>
    <property type="match status" value="1"/>
</dbReference>
<dbReference type="EMBL" id="LT629787">
    <property type="protein sequence ID" value="SDU14338.1"/>
    <property type="molecule type" value="Genomic_DNA"/>
</dbReference>
<dbReference type="SUPFAM" id="SSF109604">
    <property type="entry name" value="HD-domain/PDEase-like"/>
    <property type="match status" value="1"/>
</dbReference>
<dbReference type="Gene3D" id="3.30.450.40">
    <property type="match status" value="1"/>
</dbReference>
<protein>
    <submittedName>
        <fullName evidence="2">HD-GYP domain, c-di-GMP phosphodiesterase class II (Or its inactivated variant)</fullName>
    </submittedName>
</protein>
<keyword evidence="3" id="KW-1185">Reference proteome</keyword>
<evidence type="ECO:0000259" key="1">
    <source>
        <dbReference type="PROSITE" id="PS51832"/>
    </source>
</evidence>
<dbReference type="STRING" id="1434072.SAMN05216210_2025"/>
<dbReference type="PROSITE" id="PS51832">
    <property type="entry name" value="HD_GYP"/>
    <property type="match status" value="1"/>
</dbReference>